<dbReference type="InterPro" id="IPR027421">
    <property type="entry name" value="DNA_pol_lamdba_lyase_dom_sf"/>
</dbReference>
<dbReference type="RefSeq" id="WP_203863808.1">
    <property type="nucleotide sequence ID" value="NZ_BONW01000001.1"/>
</dbReference>
<dbReference type="SUPFAM" id="SSF47802">
    <property type="entry name" value="DNA polymerase beta, N-terminal domain-like"/>
    <property type="match status" value="1"/>
</dbReference>
<protein>
    <submittedName>
        <fullName evidence="2">PHP domain-containing protein</fullName>
    </submittedName>
</protein>
<feature type="domain" description="Polymerase/histidinol phosphatase N-terminal" evidence="1">
    <location>
        <begin position="104"/>
        <end position="184"/>
    </location>
</feature>
<dbReference type="InterPro" id="IPR016195">
    <property type="entry name" value="Pol/histidinol_Pase-like"/>
</dbReference>
<dbReference type="PANTHER" id="PTHR36928:SF1">
    <property type="entry name" value="PHOSPHATASE YCDX-RELATED"/>
    <property type="match status" value="1"/>
</dbReference>
<dbReference type="InterPro" id="IPR003141">
    <property type="entry name" value="Pol/His_phosphatase_N"/>
</dbReference>
<evidence type="ECO:0000259" key="1">
    <source>
        <dbReference type="SMART" id="SM00481"/>
    </source>
</evidence>
<dbReference type="Proteomes" id="UP000646749">
    <property type="component" value="Unassembled WGS sequence"/>
</dbReference>
<dbReference type="InterPro" id="IPR004013">
    <property type="entry name" value="PHP_dom"/>
</dbReference>
<dbReference type="NCBIfam" id="NF005928">
    <property type="entry name" value="PRK07945.1"/>
    <property type="match status" value="1"/>
</dbReference>
<dbReference type="PANTHER" id="PTHR36928">
    <property type="entry name" value="PHOSPHATASE YCDX-RELATED"/>
    <property type="match status" value="1"/>
</dbReference>
<name>A0ABQ4DRK7_9ACTN</name>
<dbReference type="PIRSF" id="PIRSF036978">
    <property type="entry name" value="UCP036978_PHPhdr"/>
    <property type="match status" value="1"/>
</dbReference>
<gene>
    <name evidence="2" type="ORF">Pen02_00200</name>
</gene>
<dbReference type="Pfam" id="PF14716">
    <property type="entry name" value="HHH_8"/>
    <property type="match status" value="1"/>
</dbReference>
<evidence type="ECO:0000313" key="3">
    <source>
        <dbReference type="Proteomes" id="UP000646749"/>
    </source>
</evidence>
<reference evidence="2 3" key="1">
    <citation type="submission" date="2021-01" db="EMBL/GenBank/DDBJ databases">
        <title>Whole genome shotgun sequence of Plantactinospora endophytica NBRC 110450.</title>
        <authorList>
            <person name="Komaki H."/>
            <person name="Tamura T."/>
        </authorList>
    </citation>
    <scope>NUCLEOTIDE SEQUENCE [LARGE SCALE GENOMIC DNA]</scope>
    <source>
        <strain evidence="2 3">NBRC 110450</strain>
    </source>
</reference>
<dbReference type="Pfam" id="PF02811">
    <property type="entry name" value="PHP"/>
    <property type="match status" value="1"/>
</dbReference>
<sequence length="357" mass="38915">MTERDPLADLRRIAFLLERANEASFRVKAFRSAAKTLAELPAQELVDRAEAGTLTELSGVGEVTARTVTESLRGEEPVYLRRLLATEGLDLDEEAAALRAALRGDCHTHSDWSDGGSPIEEMALAAVELGHEYLVLTDHSPRLTVARGLTAARLRKQLDYVAAVNDALPEGFRILTGIEVDILDDGSLDQEEELLARLDVVVGSVHSNLRDPQARMTKRMLAAIANPHLDILGHCTGRMVAARPPGVTGPGDRGHRARTRPPSEFDAEAVFAACAEYDKAVEINSRPERQDPPKRLIRVAVEAGCRFAIDTDAHAPGQLDWQQFGCERAARCGVPAERVVNTWSAEELLDWTGSHAG</sequence>
<dbReference type="InterPro" id="IPR047967">
    <property type="entry name" value="PolX_PHP"/>
</dbReference>
<organism evidence="2 3">
    <name type="scientific">Plantactinospora endophytica</name>
    <dbReference type="NCBI Taxonomy" id="673535"/>
    <lineage>
        <taxon>Bacteria</taxon>
        <taxon>Bacillati</taxon>
        <taxon>Actinomycetota</taxon>
        <taxon>Actinomycetes</taxon>
        <taxon>Micromonosporales</taxon>
        <taxon>Micromonosporaceae</taxon>
        <taxon>Plantactinospora</taxon>
    </lineage>
</organism>
<dbReference type="InterPro" id="IPR010996">
    <property type="entry name" value="HHH_MUS81"/>
</dbReference>
<proteinExistence type="predicted"/>
<comment type="caution">
    <text evidence="2">The sequence shown here is derived from an EMBL/GenBank/DDBJ whole genome shotgun (WGS) entry which is preliminary data.</text>
</comment>
<dbReference type="CDD" id="cd07436">
    <property type="entry name" value="PHP_PolX"/>
    <property type="match status" value="1"/>
</dbReference>
<dbReference type="SUPFAM" id="SSF89550">
    <property type="entry name" value="PHP domain-like"/>
    <property type="match status" value="1"/>
</dbReference>
<dbReference type="Gene3D" id="3.20.20.140">
    <property type="entry name" value="Metal-dependent hydrolases"/>
    <property type="match status" value="1"/>
</dbReference>
<keyword evidence="3" id="KW-1185">Reference proteome</keyword>
<dbReference type="InterPro" id="IPR017078">
    <property type="entry name" value="UCP036978_PHPhdr"/>
</dbReference>
<dbReference type="EMBL" id="BONW01000001">
    <property type="protein sequence ID" value="GIG85084.1"/>
    <property type="molecule type" value="Genomic_DNA"/>
</dbReference>
<dbReference type="InterPro" id="IPR050243">
    <property type="entry name" value="PHP_phosphatase"/>
</dbReference>
<dbReference type="Gene3D" id="1.10.150.110">
    <property type="entry name" value="DNA polymerase beta, N-terminal domain-like"/>
    <property type="match status" value="1"/>
</dbReference>
<evidence type="ECO:0000313" key="2">
    <source>
        <dbReference type="EMBL" id="GIG85084.1"/>
    </source>
</evidence>
<accession>A0ABQ4DRK7</accession>
<dbReference type="SMART" id="SM00481">
    <property type="entry name" value="POLIIIAc"/>
    <property type="match status" value="1"/>
</dbReference>